<sequence>MKALDITPDGIIGHSFGEIACAYADGCLTSRDAMIVTYFRGAITESDPQIPRGLMAVVGLSRAEALNICPKGVFVVCNNAKESVVISGLKKEMMETIDLLNKRGVFVRQLESSELPFHSEYLRSSAQPMVDAINEYMPNPRLRSRKWLSTSVRMSEPEDERLRYASAEYFVYNLMHPVQFYNQLKHIPTGAVVLELSPHSVFGKIMAESVDNCQYISLISKNSNHKNINQFLSGISKLYELGFNPLVERLYSPIQWPVPRSTPSISSLIKWDHSRDLSVYTSKWPQNKLRSVSGDMNVVINISSTKDDYLCDHVVDGNNLFPATGYLMLAWRQMAASYGQTWNKVPAVFSKCQFLRPTFLAPDVPTRLTVKYYQRTGDYSIQEKDITCAVGTVRRGADDMLTEQHFISDGQPVVSECEYRLDRESIRKEMHIRGYEYSKGFQSLTNMRTNGFRRVSADIEWTGNMVTFLDGLLQLTGCLSPFRKLVVPVMIDAIRVDPNTLFEALKRNRLADNVLATTDGQVVDATNTGALDSCLNDNFNSNYNNNLRERFQLYRSQLPLVFDSSTKCVVTYGAEVYNMVTAPITRKTDPNMVLERHEFIANDDNTAIDDSHRKLLINNIEDAIESNGFLLTVFRYKLTKPEIALNSLFGNSVTDSDLEKRINNFITNANEMGLRVICSKCDTIGSKAVLFRKVLKTILPDKESIIQFNDKCEQWFPLLKDRLLMASELGADSPRVWLIANDSCINGVMGFAKSLRLEPGGEHFRYIFVYDKINTNTEIDFNQKSFSDILANDLVSNVIRDGRLGSYRYQSFGKDFDKIQSNEYYLGLGKGRDLSSIQWTDITTLPITDHYYDVTNKRRQLIKIQIYCSALVFRDVFIATGKIAAISDIFEQQIGHEFAGRRADTGERVIGVNHGKCVATSTRVDPFLFTTIPDNWSMEEAVTILSPYFTVWYGLIERGNIRQGESILIHSAAGGVGQAAINVCQHYGCDIYATVGTEEKKQFLINTYKIPAKKIFSSRSTQFKSQVMRSTAGRGVDVVLNSSAGDKLDASYECVGTGGRFVELGKMDLFMNKKLPMYNLLRDLCIIAVNLDEGVLSRKYIWDAFYAWVHRNCANGCVKPLNRTVFPAAGVANAFRYMTTGKHIGKIVIRIREEEANRKTLKLIKPADSMNVIVSTADCFTIEGTKQLLNECKELGAPIGGVFHLALELNNCLFSEVSFETFMKTVDIKEKIFKNLDQLSRQLDYNLDYFVVFSSLSSGLGIEGQLNYTYGNSVCERICEQRQRDGLSGLAIQFGPVGDVGVMSDMTQTFAFTTTQKQWIHSCCEVLDKLLAVQYPVVSVNVKTVENSLLKLDTETKEGSKWFIHKLWGSLGIDPSATPADTTLGEIGIESIFASELQQEMGKLCNQTIQLKLIKDMSVGLLRVFESGGDDTIRGYFNGLKKAQISLLKYRFVIPVETHVRLNGVSNGKPLYLMPTLEMGFALYDHLVQNINRPVVGLNWTPVVNRLSTLKEVMKYFTDLMARLEPNGGYDVLGSTDGAIICGQLLRKGLAEKAVMIDVLSKQRFRENDLKDDMVLELILNCLSDDLPIDYKRKILRDSCDQNIKSRVKRIGAELREIAGNAMISQDLDLMLETMVKRIQMLWTYRLNKKQKSGKNFKTMINKKWTKMGDKSVVILMSSQLDSMDDKCNEYLNTSNHFYLIPNSELIEIP</sequence>
<dbReference type="Gene3D" id="3.40.50.1820">
    <property type="entry name" value="alpha/beta hydrolase"/>
    <property type="match status" value="1"/>
</dbReference>
<reference evidence="13" key="1">
    <citation type="submission" date="2020-11" db="EMBL/GenBank/DDBJ databases">
        <authorList>
            <person name="Tran Van P."/>
        </authorList>
    </citation>
    <scope>NUCLEOTIDE SEQUENCE</scope>
</reference>
<dbReference type="InterPro" id="IPR013149">
    <property type="entry name" value="ADH-like_C"/>
</dbReference>
<dbReference type="GO" id="GO:0008270">
    <property type="term" value="F:zinc ion binding"/>
    <property type="evidence" value="ECO:0007669"/>
    <property type="project" value="InterPro"/>
</dbReference>
<evidence type="ECO:0000313" key="13">
    <source>
        <dbReference type="EMBL" id="CAD7620801.1"/>
    </source>
</evidence>
<keyword evidence="8" id="KW-0443">Lipid metabolism</keyword>
<dbReference type="InterPro" id="IPR001227">
    <property type="entry name" value="Ac_transferase_dom_sf"/>
</dbReference>
<dbReference type="InterPro" id="IPR016035">
    <property type="entry name" value="Acyl_Trfase/lysoPLipase"/>
</dbReference>
<gene>
    <name evidence="13" type="ORF">OSB1V03_LOCUS1282</name>
</gene>
<evidence type="ECO:0000256" key="1">
    <source>
        <dbReference type="ARBA" id="ARBA00022450"/>
    </source>
</evidence>
<name>A0A7R9KFH4_9ACAR</name>
<dbReference type="InterPro" id="IPR042104">
    <property type="entry name" value="PKS_dehydratase_sf"/>
</dbReference>
<keyword evidence="14" id="KW-1185">Reference proteome</keyword>
<evidence type="ECO:0000256" key="7">
    <source>
        <dbReference type="ARBA" id="ARBA00023002"/>
    </source>
</evidence>
<dbReference type="Gene3D" id="3.40.366.10">
    <property type="entry name" value="Malonyl-Coenzyme A Acyl Carrier Protein, domain 2"/>
    <property type="match status" value="1"/>
</dbReference>
<dbReference type="Gene3D" id="3.30.70.3290">
    <property type="match status" value="1"/>
</dbReference>
<evidence type="ECO:0000256" key="2">
    <source>
        <dbReference type="ARBA" id="ARBA00022516"/>
    </source>
</evidence>
<dbReference type="EMBL" id="CAJPIZ010000354">
    <property type="protein sequence ID" value="CAG2101231.1"/>
    <property type="molecule type" value="Genomic_DNA"/>
</dbReference>
<dbReference type="InterPro" id="IPR057326">
    <property type="entry name" value="KR_dom"/>
</dbReference>
<dbReference type="InterPro" id="IPR014043">
    <property type="entry name" value="Acyl_transferase_dom"/>
</dbReference>
<dbReference type="InterPro" id="IPR029058">
    <property type="entry name" value="AB_hydrolase_fold"/>
</dbReference>
<feature type="domain" description="PKS/mFAS DH" evidence="12">
    <location>
        <begin position="277"/>
        <end position="549"/>
    </location>
</feature>
<dbReference type="PROSITE" id="PS00059">
    <property type="entry name" value="ADH_ZINC"/>
    <property type="match status" value="1"/>
</dbReference>
<dbReference type="Pfam" id="PF00107">
    <property type="entry name" value="ADH_zinc_N"/>
    <property type="match status" value="1"/>
</dbReference>
<dbReference type="Gene3D" id="3.40.50.720">
    <property type="entry name" value="NAD(P)-binding Rossmann-like Domain"/>
    <property type="match status" value="3"/>
</dbReference>
<evidence type="ECO:0000256" key="10">
    <source>
        <dbReference type="ARBA" id="ARBA00023268"/>
    </source>
</evidence>
<evidence type="ECO:0000256" key="4">
    <source>
        <dbReference type="ARBA" id="ARBA00022679"/>
    </source>
</evidence>
<accession>A0A7R9KFH4</accession>
<proteinExistence type="predicted"/>
<dbReference type="InterPro" id="IPR036291">
    <property type="entry name" value="NAD(P)-bd_dom_sf"/>
</dbReference>
<dbReference type="PROSITE" id="PS52019">
    <property type="entry name" value="PKS_MFAS_DH"/>
    <property type="match status" value="1"/>
</dbReference>
<keyword evidence="2" id="KW-0444">Lipid biosynthesis</keyword>
<dbReference type="InterPro" id="IPR002328">
    <property type="entry name" value="ADH_Zn_CS"/>
</dbReference>
<dbReference type="InterPro" id="IPR016036">
    <property type="entry name" value="Malonyl_transacylase_ACP-bd"/>
</dbReference>
<dbReference type="Pfam" id="PF21089">
    <property type="entry name" value="PKS_DH_N"/>
    <property type="match status" value="1"/>
</dbReference>
<dbReference type="Gene3D" id="3.10.129.110">
    <property type="entry name" value="Polyketide synthase dehydratase"/>
    <property type="match status" value="1"/>
</dbReference>
<dbReference type="Pfam" id="PF08659">
    <property type="entry name" value="KR"/>
    <property type="match status" value="1"/>
</dbReference>
<dbReference type="Gene3D" id="3.90.180.10">
    <property type="entry name" value="Medium-chain alcohol dehydrogenases, catalytic domain"/>
    <property type="match status" value="1"/>
</dbReference>
<dbReference type="GO" id="GO:0004312">
    <property type="term" value="F:fatty acid synthase activity"/>
    <property type="evidence" value="ECO:0007669"/>
    <property type="project" value="TreeGrafter"/>
</dbReference>
<dbReference type="InterPro" id="IPR011032">
    <property type="entry name" value="GroES-like_sf"/>
</dbReference>
<dbReference type="InterPro" id="IPR020843">
    <property type="entry name" value="ER"/>
</dbReference>
<dbReference type="InterPro" id="IPR049391">
    <property type="entry name" value="FAS_pseudo-KR"/>
</dbReference>
<evidence type="ECO:0000256" key="9">
    <source>
        <dbReference type="ARBA" id="ARBA00023160"/>
    </source>
</evidence>
<dbReference type="UniPathway" id="UPA00094"/>
<dbReference type="InterPro" id="IPR013968">
    <property type="entry name" value="PKS_KR"/>
</dbReference>
<evidence type="ECO:0000256" key="5">
    <source>
        <dbReference type="ARBA" id="ARBA00022832"/>
    </source>
</evidence>
<feature type="region of interest" description="N-terminal hotdog fold" evidence="11">
    <location>
        <begin position="277"/>
        <end position="405"/>
    </location>
</feature>
<keyword evidence="3" id="KW-0597">Phosphoprotein</keyword>
<dbReference type="CDD" id="cd05195">
    <property type="entry name" value="enoyl_red"/>
    <property type="match status" value="1"/>
</dbReference>
<dbReference type="InterPro" id="IPR049900">
    <property type="entry name" value="PKS_mFAS_DH"/>
</dbReference>
<keyword evidence="4" id="KW-0808">Transferase</keyword>
<keyword evidence="10" id="KW-0511">Multifunctional enzyme</keyword>
<evidence type="ECO:0000256" key="11">
    <source>
        <dbReference type="PROSITE-ProRule" id="PRU01363"/>
    </source>
</evidence>
<dbReference type="PANTHER" id="PTHR43775">
    <property type="entry name" value="FATTY ACID SYNTHASE"/>
    <property type="match status" value="1"/>
</dbReference>
<dbReference type="SUPFAM" id="SSF52151">
    <property type="entry name" value="FabD/lysophospholipase-like"/>
    <property type="match status" value="1"/>
</dbReference>
<dbReference type="OrthoDB" id="3509362at2759"/>
<dbReference type="Proteomes" id="UP000759131">
    <property type="component" value="Unassembled WGS sequence"/>
</dbReference>
<dbReference type="Pfam" id="PF21149">
    <property type="entry name" value="FAS_pseudo-KR"/>
    <property type="match status" value="1"/>
</dbReference>
<keyword evidence="5" id="KW-0276">Fatty acid metabolism</keyword>
<feature type="active site" description="Proton donor; for dehydratase activity" evidence="11">
    <location>
        <position position="470"/>
    </location>
</feature>
<evidence type="ECO:0000256" key="3">
    <source>
        <dbReference type="ARBA" id="ARBA00022553"/>
    </source>
</evidence>
<keyword evidence="7" id="KW-0560">Oxidoreductase</keyword>
<feature type="active site" description="Proton acceptor; for dehydratase activity" evidence="11">
    <location>
        <position position="313"/>
    </location>
</feature>
<dbReference type="GO" id="GO:0006633">
    <property type="term" value="P:fatty acid biosynthetic process"/>
    <property type="evidence" value="ECO:0007669"/>
    <property type="project" value="UniProtKB-UniPathway"/>
</dbReference>
<evidence type="ECO:0000259" key="12">
    <source>
        <dbReference type="PROSITE" id="PS52019"/>
    </source>
</evidence>
<dbReference type="SUPFAM" id="SSF53474">
    <property type="entry name" value="alpha/beta-Hydrolases"/>
    <property type="match status" value="1"/>
</dbReference>
<dbReference type="SMART" id="SM00822">
    <property type="entry name" value="PKS_KR"/>
    <property type="match status" value="1"/>
</dbReference>
<dbReference type="EMBL" id="OC854929">
    <property type="protein sequence ID" value="CAD7620801.1"/>
    <property type="molecule type" value="Genomic_DNA"/>
</dbReference>
<evidence type="ECO:0000256" key="6">
    <source>
        <dbReference type="ARBA" id="ARBA00022857"/>
    </source>
</evidence>
<keyword evidence="9" id="KW-0275">Fatty acid biosynthesis</keyword>
<dbReference type="FunFam" id="3.40.50.720:FF:000209">
    <property type="entry name" value="Polyketide synthase Pks12"/>
    <property type="match status" value="1"/>
</dbReference>
<dbReference type="SUPFAM" id="SSF50129">
    <property type="entry name" value="GroES-like"/>
    <property type="match status" value="1"/>
</dbReference>
<keyword evidence="6" id="KW-0521">NADP</keyword>
<protein>
    <recommendedName>
        <fullName evidence="12">PKS/mFAS DH domain-containing protein</fullName>
    </recommendedName>
</protein>
<evidence type="ECO:0000256" key="8">
    <source>
        <dbReference type="ARBA" id="ARBA00023098"/>
    </source>
</evidence>
<organism evidence="13">
    <name type="scientific">Medioppia subpectinata</name>
    <dbReference type="NCBI Taxonomy" id="1979941"/>
    <lineage>
        <taxon>Eukaryota</taxon>
        <taxon>Metazoa</taxon>
        <taxon>Ecdysozoa</taxon>
        <taxon>Arthropoda</taxon>
        <taxon>Chelicerata</taxon>
        <taxon>Arachnida</taxon>
        <taxon>Acari</taxon>
        <taxon>Acariformes</taxon>
        <taxon>Sarcoptiformes</taxon>
        <taxon>Oribatida</taxon>
        <taxon>Brachypylina</taxon>
        <taxon>Oppioidea</taxon>
        <taxon>Oppiidae</taxon>
        <taxon>Medioppia</taxon>
    </lineage>
</organism>
<dbReference type="PANTHER" id="PTHR43775:SF7">
    <property type="entry name" value="FATTY ACID SYNTHASE"/>
    <property type="match status" value="1"/>
</dbReference>
<dbReference type="Pfam" id="PF00698">
    <property type="entry name" value="Acyl_transf_1"/>
    <property type="match status" value="1"/>
</dbReference>
<dbReference type="InterPro" id="IPR050091">
    <property type="entry name" value="PKS_NRPS_Biosynth_Enz"/>
</dbReference>
<dbReference type="GO" id="GO:0016491">
    <property type="term" value="F:oxidoreductase activity"/>
    <property type="evidence" value="ECO:0007669"/>
    <property type="project" value="UniProtKB-KW"/>
</dbReference>
<keyword evidence="1" id="KW-0596">Phosphopantetheine</keyword>
<dbReference type="SMART" id="SM00829">
    <property type="entry name" value="PKS_ER"/>
    <property type="match status" value="1"/>
</dbReference>
<dbReference type="InterPro" id="IPR049552">
    <property type="entry name" value="PKS_DH_N"/>
</dbReference>
<dbReference type="SUPFAM" id="SSF55048">
    <property type="entry name" value="Probable ACP-binding domain of malonyl-CoA ACP transacylase"/>
    <property type="match status" value="1"/>
</dbReference>
<feature type="region of interest" description="C-terminal hotdog fold" evidence="11">
    <location>
        <begin position="418"/>
        <end position="549"/>
    </location>
</feature>
<dbReference type="SUPFAM" id="SSF51735">
    <property type="entry name" value="NAD(P)-binding Rossmann-fold domains"/>
    <property type="match status" value="2"/>
</dbReference>
<dbReference type="SMART" id="SM00827">
    <property type="entry name" value="PKS_AT"/>
    <property type="match status" value="1"/>
</dbReference>
<evidence type="ECO:0000313" key="14">
    <source>
        <dbReference type="Proteomes" id="UP000759131"/>
    </source>
</evidence>